<sequence>MLKCEEQLASKESAVATAIKKKELAEELRRSDALLAKRIMTAQMKRAGGGGLPEPSGLEGSTMAAQLALAAQDEMQLRQMLIHTAEQLEAKTLQADLLAAETKAHRRRQLSQAVWLDDLGDASVAIRSSQFMLLGGLRMPRTQKLGRQGTGLSPAVAVLRQFGGEDGKYTAIGGSLLWDARDHEVSAVRLAMCTKPTPTQEFSLSFDHTGGLTASAKSQHDSLIMRVFGTIDLNRKGGSHAGVKLEYDLD</sequence>
<dbReference type="EMBL" id="HBHX01026702">
    <property type="protein sequence ID" value="CAE0114239.1"/>
    <property type="molecule type" value="Transcribed_RNA"/>
</dbReference>
<gene>
    <name evidence="1" type="ORF">HERI1096_LOCUS14913</name>
</gene>
<proteinExistence type="predicted"/>
<accession>A0A7S3AST3</accession>
<evidence type="ECO:0000313" key="1">
    <source>
        <dbReference type="EMBL" id="CAE0114239.1"/>
    </source>
</evidence>
<dbReference type="AlphaFoldDB" id="A0A7S3AST3"/>
<name>A0A7S3AST3_9EUKA</name>
<protein>
    <submittedName>
        <fullName evidence="1">Uncharacterized protein</fullName>
    </submittedName>
</protein>
<organism evidence="1">
    <name type="scientific">Haptolina ericina</name>
    <dbReference type="NCBI Taxonomy" id="156174"/>
    <lineage>
        <taxon>Eukaryota</taxon>
        <taxon>Haptista</taxon>
        <taxon>Haptophyta</taxon>
        <taxon>Prymnesiophyceae</taxon>
        <taxon>Prymnesiales</taxon>
        <taxon>Prymnesiaceae</taxon>
        <taxon>Haptolina</taxon>
    </lineage>
</organism>
<reference evidence="1" key="1">
    <citation type="submission" date="2021-01" db="EMBL/GenBank/DDBJ databases">
        <authorList>
            <person name="Corre E."/>
            <person name="Pelletier E."/>
            <person name="Niang G."/>
            <person name="Scheremetjew M."/>
            <person name="Finn R."/>
            <person name="Kale V."/>
            <person name="Holt S."/>
            <person name="Cochrane G."/>
            <person name="Meng A."/>
            <person name="Brown T."/>
            <person name="Cohen L."/>
        </authorList>
    </citation>
    <scope>NUCLEOTIDE SEQUENCE</scope>
    <source>
        <strain evidence="1">CCMP281</strain>
    </source>
</reference>